<organism evidence="2 3">
    <name type="scientific">Paracoccidioides lutzii (strain ATCC MYA-826 / Pb01)</name>
    <name type="common">Paracoccidioides brasiliensis</name>
    <dbReference type="NCBI Taxonomy" id="502779"/>
    <lineage>
        <taxon>Eukaryota</taxon>
        <taxon>Fungi</taxon>
        <taxon>Dikarya</taxon>
        <taxon>Ascomycota</taxon>
        <taxon>Pezizomycotina</taxon>
        <taxon>Eurotiomycetes</taxon>
        <taxon>Eurotiomycetidae</taxon>
        <taxon>Onygenales</taxon>
        <taxon>Ajellomycetaceae</taxon>
        <taxon>Paracoccidioides</taxon>
    </lineage>
</organism>
<name>A0A0A2V0W5_PARBA</name>
<dbReference type="KEGG" id="pbl:PAAG_11811"/>
<dbReference type="HOGENOM" id="CLU_2146614_0_0_1"/>
<gene>
    <name evidence="2" type="ORF">PAAG_11811</name>
</gene>
<evidence type="ECO:0000256" key="1">
    <source>
        <dbReference type="SAM" id="MobiDB-lite"/>
    </source>
</evidence>
<dbReference type="AlphaFoldDB" id="A0A0A2V0W5"/>
<feature type="region of interest" description="Disordered" evidence="1">
    <location>
        <begin position="88"/>
        <end position="112"/>
    </location>
</feature>
<evidence type="ECO:0000313" key="3">
    <source>
        <dbReference type="Proteomes" id="UP000002059"/>
    </source>
</evidence>
<dbReference type="RefSeq" id="XP_015702983.1">
    <property type="nucleotide sequence ID" value="XM_015847391.1"/>
</dbReference>
<dbReference type="VEuPathDB" id="FungiDB:PAAG_11811"/>
<feature type="compositionally biased region" description="Basic and acidic residues" evidence="1">
    <location>
        <begin position="89"/>
        <end position="112"/>
    </location>
</feature>
<dbReference type="EMBL" id="KN294001">
    <property type="protein sequence ID" value="KGQ01461.1"/>
    <property type="molecule type" value="Genomic_DNA"/>
</dbReference>
<proteinExistence type="predicted"/>
<accession>A0A0A2V0W5</accession>
<protein>
    <submittedName>
        <fullName evidence="2">Uncharacterized protein</fullName>
    </submittedName>
</protein>
<dbReference type="Proteomes" id="UP000002059">
    <property type="component" value="Partially assembled WGS sequence"/>
</dbReference>
<dbReference type="GeneID" id="26970683"/>
<evidence type="ECO:0000313" key="2">
    <source>
        <dbReference type="EMBL" id="KGQ01461.1"/>
    </source>
</evidence>
<dbReference type="OrthoDB" id="10488109at2759"/>
<reference evidence="2 3" key="1">
    <citation type="journal article" date="2011" name="PLoS Genet.">
        <title>Comparative genomic analysis of human fungal pathogens causing paracoccidioidomycosis.</title>
        <authorList>
            <person name="Desjardins C.A."/>
            <person name="Champion M.D."/>
            <person name="Holder J.W."/>
            <person name="Muszewska A."/>
            <person name="Goldberg J."/>
            <person name="Bailao A.M."/>
            <person name="Brigido M.M."/>
            <person name="Ferreira M.E."/>
            <person name="Garcia A.M."/>
            <person name="Grynberg M."/>
            <person name="Gujja S."/>
            <person name="Heiman D.I."/>
            <person name="Henn M.R."/>
            <person name="Kodira C.D."/>
            <person name="Leon-Narvaez H."/>
            <person name="Longo L.V."/>
            <person name="Ma L.J."/>
            <person name="Malavazi I."/>
            <person name="Matsuo A.L."/>
            <person name="Morais F.V."/>
            <person name="Pereira M."/>
            <person name="Rodriguez-Brito S."/>
            <person name="Sakthikumar S."/>
            <person name="Salem-Izacc S.M."/>
            <person name="Sykes S.M."/>
            <person name="Teixeira M.M."/>
            <person name="Vallejo M.C."/>
            <person name="Walter M.E."/>
            <person name="Yandava C."/>
            <person name="Young S."/>
            <person name="Zeng Q."/>
            <person name="Zucker J."/>
            <person name="Felipe M.S."/>
            <person name="Goldman G.H."/>
            <person name="Haas B.J."/>
            <person name="McEwen J.G."/>
            <person name="Nino-Vega G."/>
            <person name="Puccia R."/>
            <person name="San-Blas G."/>
            <person name="Soares C.M."/>
            <person name="Birren B.W."/>
            <person name="Cuomo C.A."/>
        </authorList>
    </citation>
    <scope>NUCLEOTIDE SEQUENCE [LARGE SCALE GENOMIC DNA]</scope>
    <source>
        <strain evidence="3">ATCC MYA-826 / Pb01</strain>
    </source>
</reference>
<keyword evidence="3" id="KW-1185">Reference proteome</keyword>
<sequence length="112" mass="12725">MACTSPNNCLAAYDPEWDPWAVKKKRCSSAPRPWEARSRLRDILASASSVKRQNSIGVGRRVWMAPEFYQDREYMRYMNMLLAGVPISDEEKAEPKDDGRNGRRGDGRMTGG</sequence>